<protein>
    <recommendedName>
        <fullName evidence="12">ATP synthase subunit d, mitochondrial</fullName>
    </recommendedName>
</protein>
<gene>
    <name evidence="10" type="ORF">CSSPTR1EN2_LOCUS21593</name>
</gene>
<evidence type="ECO:0000256" key="9">
    <source>
        <dbReference type="ARBA" id="ARBA00023136"/>
    </source>
</evidence>
<dbReference type="Pfam" id="PF05873">
    <property type="entry name" value="Mt_ATP-synt_D"/>
    <property type="match status" value="1"/>
</dbReference>
<keyword evidence="4" id="KW-0138">CF(0)</keyword>
<evidence type="ECO:0000256" key="6">
    <source>
        <dbReference type="ARBA" id="ARBA00022792"/>
    </source>
</evidence>
<evidence type="ECO:0000256" key="7">
    <source>
        <dbReference type="ARBA" id="ARBA00023065"/>
    </source>
</evidence>
<dbReference type="Gene3D" id="6.10.280.70">
    <property type="match status" value="1"/>
</dbReference>
<dbReference type="PANTHER" id="PTHR12700">
    <property type="entry name" value="ATP SYNTHASE SUBUNIT D, MITOCHONDRIAL"/>
    <property type="match status" value="1"/>
</dbReference>
<evidence type="ECO:0008006" key="12">
    <source>
        <dbReference type="Google" id="ProtNLM"/>
    </source>
</evidence>
<evidence type="ECO:0000256" key="4">
    <source>
        <dbReference type="ARBA" id="ARBA00022547"/>
    </source>
</evidence>
<keyword evidence="5" id="KW-0375">Hydrogen ion transport</keyword>
<proteinExistence type="inferred from homology"/>
<evidence type="ECO:0000256" key="1">
    <source>
        <dbReference type="ARBA" id="ARBA00004273"/>
    </source>
</evidence>
<evidence type="ECO:0000313" key="11">
    <source>
        <dbReference type="Proteomes" id="UP001497512"/>
    </source>
</evidence>
<keyword evidence="7" id="KW-0406">Ion transport</keyword>
<accession>A0ABP0UYD7</accession>
<dbReference type="InterPro" id="IPR036228">
    <property type="entry name" value="ATP_synth_F0_dsu_sf_mt"/>
</dbReference>
<sequence>MSAKGSLGRAIDWDQISKVVVTEAGKRQLQALRNAYEDVATTINDTLNMKTPIIDWEFYRSKIGPSLVSMFERADASLEREIPNYEDEFTPEYKQKLQSMLKKATEQENASKKKIIMLDREIESIWEQKEALSTQTVDDYFAKNPALREKIDDEIRNHIWGPKVSTTVS</sequence>
<organism evidence="10 11">
    <name type="scientific">Sphagnum troendelagicum</name>
    <dbReference type="NCBI Taxonomy" id="128251"/>
    <lineage>
        <taxon>Eukaryota</taxon>
        <taxon>Viridiplantae</taxon>
        <taxon>Streptophyta</taxon>
        <taxon>Embryophyta</taxon>
        <taxon>Bryophyta</taxon>
        <taxon>Sphagnophytina</taxon>
        <taxon>Sphagnopsida</taxon>
        <taxon>Sphagnales</taxon>
        <taxon>Sphagnaceae</taxon>
        <taxon>Sphagnum</taxon>
    </lineage>
</organism>
<dbReference type="Proteomes" id="UP001497512">
    <property type="component" value="Chromosome 8"/>
</dbReference>
<comment type="subcellular location">
    <subcellularLocation>
        <location evidence="1">Mitochondrion inner membrane</location>
    </subcellularLocation>
</comment>
<keyword evidence="3" id="KW-0813">Transport</keyword>
<dbReference type="InterPro" id="IPR008689">
    <property type="entry name" value="ATP_synth_F0_dsu_mt"/>
</dbReference>
<evidence type="ECO:0000256" key="5">
    <source>
        <dbReference type="ARBA" id="ARBA00022781"/>
    </source>
</evidence>
<dbReference type="EMBL" id="OZ019900">
    <property type="protein sequence ID" value="CAK9233652.1"/>
    <property type="molecule type" value="Genomic_DNA"/>
</dbReference>
<evidence type="ECO:0000256" key="8">
    <source>
        <dbReference type="ARBA" id="ARBA00023128"/>
    </source>
</evidence>
<reference evidence="10" key="1">
    <citation type="submission" date="2024-02" db="EMBL/GenBank/DDBJ databases">
        <authorList>
            <consortium name="ELIXIR-Norway"/>
            <consortium name="Elixir Norway"/>
        </authorList>
    </citation>
    <scope>NUCLEOTIDE SEQUENCE</scope>
</reference>
<dbReference type="SUPFAM" id="SSF161065">
    <property type="entry name" value="ATP synthase D chain-like"/>
    <property type="match status" value="1"/>
</dbReference>
<keyword evidence="8" id="KW-0496">Mitochondrion</keyword>
<evidence type="ECO:0000256" key="3">
    <source>
        <dbReference type="ARBA" id="ARBA00022448"/>
    </source>
</evidence>
<keyword evidence="11" id="KW-1185">Reference proteome</keyword>
<comment type="similarity">
    <text evidence="2">Belongs to the ATPase d subunit family.</text>
</comment>
<name>A0ABP0UYD7_9BRYO</name>
<keyword evidence="9" id="KW-0472">Membrane</keyword>
<evidence type="ECO:0000313" key="10">
    <source>
        <dbReference type="EMBL" id="CAK9233652.1"/>
    </source>
</evidence>
<evidence type="ECO:0000256" key="2">
    <source>
        <dbReference type="ARBA" id="ARBA00006842"/>
    </source>
</evidence>
<keyword evidence="6" id="KW-0999">Mitochondrion inner membrane</keyword>